<dbReference type="PROSITE" id="PS51763">
    <property type="entry name" value="CBM10"/>
    <property type="match status" value="4"/>
</dbReference>
<reference evidence="8 9" key="1">
    <citation type="submission" date="2019-09" db="EMBL/GenBank/DDBJ databases">
        <title>Bifidobacterium canis sp. nov., isolated from the digestive tract of German Shepherd dog puppy.</title>
        <authorList>
            <person name="Bunesova V."/>
        </authorList>
    </citation>
    <scope>NUCLEOTIDE SEQUENCE [LARGE SCALE GENOMIC DNA]</scope>
    <source>
        <strain evidence="8 9">GSD1FS</strain>
    </source>
</reference>
<organism evidence="8 9">
    <name type="scientific">Bifidobacterium canis</name>
    <dbReference type="NCBI Taxonomy" id="2610880"/>
    <lineage>
        <taxon>Bacteria</taxon>
        <taxon>Bacillati</taxon>
        <taxon>Actinomycetota</taxon>
        <taxon>Actinomycetes</taxon>
        <taxon>Bifidobacteriales</taxon>
        <taxon>Bifidobacteriaceae</taxon>
        <taxon>Bifidobacterium</taxon>
    </lineage>
</organism>
<dbReference type="InterPro" id="IPR009031">
    <property type="entry name" value="CBM10"/>
</dbReference>
<dbReference type="Proteomes" id="UP000487882">
    <property type="component" value="Unassembled WGS sequence"/>
</dbReference>
<feature type="domain" description="CBM10" evidence="7">
    <location>
        <begin position="504"/>
        <end position="542"/>
    </location>
</feature>
<feature type="domain" description="CBM10" evidence="7">
    <location>
        <begin position="464"/>
        <end position="498"/>
    </location>
</feature>
<evidence type="ECO:0000259" key="7">
    <source>
        <dbReference type="PROSITE" id="PS51763"/>
    </source>
</evidence>
<dbReference type="PROSITE" id="PS00659">
    <property type="entry name" value="GLYCOSYL_HYDROL_F5"/>
    <property type="match status" value="1"/>
</dbReference>
<comment type="caution">
    <text evidence="8">The sequence shown here is derived from an EMBL/GenBank/DDBJ whole genome shotgun (WGS) entry which is preliminary data.</text>
</comment>
<gene>
    <name evidence="8" type="ORF">GSD1FS_1435</name>
</gene>
<keyword evidence="4 5" id="KW-0326">Glycosidase</keyword>
<dbReference type="EC" id="3.2.1.4" evidence="2"/>
<keyword evidence="3 5" id="KW-0378">Hydrolase</keyword>
<dbReference type="PANTHER" id="PTHR34142:SF1">
    <property type="entry name" value="GLYCOSIDE HYDROLASE FAMILY 5 DOMAIN-CONTAINING PROTEIN"/>
    <property type="match status" value="1"/>
</dbReference>
<evidence type="ECO:0000256" key="6">
    <source>
        <dbReference type="SAM" id="MobiDB-lite"/>
    </source>
</evidence>
<dbReference type="GO" id="GO:0009251">
    <property type="term" value="P:glucan catabolic process"/>
    <property type="evidence" value="ECO:0007669"/>
    <property type="project" value="TreeGrafter"/>
</dbReference>
<protein>
    <recommendedName>
        <fullName evidence="2">cellulase</fullName>
        <ecNumber evidence="2">3.2.1.4</ecNumber>
    </recommendedName>
</protein>
<dbReference type="EMBL" id="WNLP01000007">
    <property type="protein sequence ID" value="MUH60084.1"/>
    <property type="molecule type" value="Genomic_DNA"/>
</dbReference>
<dbReference type="Pfam" id="PF00150">
    <property type="entry name" value="Cellulase"/>
    <property type="match status" value="1"/>
</dbReference>
<evidence type="ECO:0000256" key="3">
    <source>
        <dbReference type="ARBA" id="ARBA00022801"/>
    </source>
</evidence>
<dbReference type="InterPro" id="IPR017853">
    <property type="entry name" value="GH"/>
</dbReference>
<dbReference type="SUPFAM" id="SSF51445">
    <property type="entry name" value="(Trans)glycosidases"/>
    <property type="match status" value="1"/>
</dbReference>
<dbReference type="GO" id="GO:0008810">
    <property type="term" value="F:cellulase activity"/>
    <property type="evidence" value="ECO:0007669"/>
    <property type="project" value="UniProtKB-EC"/>
</dbReference>
<evidence type="ECO:0000313" key="8">
    <source>
        <dbReference type="EMBL" id="MUH60084.1"/>
    </source>
</evidence>
<comment type="similarity">
    <text evidence="5">Belongs to the glycosyl hydrolase 5 (cellulase A) family.</text>
</comment>
<dbReference type="InterPro" id="IPR001547">
    <property type="entry name" value="Glyco_hydro_5"/>
</dbReference>
<dbReference type="GO" id="GO:0030248">
    <property type="term" value="F:cellulose binding"/>
    <property type="evidence" value="ECO:0007669"/>
    <property type="project" value="InterPro"/>
</dbReference>
<feature type="region of interest" description="Disordered" evidence="6">
    <location>
        <begin position="401"/>
        <end position="542"/>
    </location>
</feature>
<dbReference type="SMART" id="SM01064">
    <property type="entry name" value="CBM_10"/>
    <property type="match status" value="4"/>
</dbReference>
<sequence>MLYGGAVYFRLHAMKHICNDAVKEESRLMHINIKKTLAAIVGAAALAAVVPATAAQAADNSLHVSGGKLYSAGKQFIPQGINHAYQWYPEHTSSIADIANAGANTVRVVLSGGRYGTTSASEVSNIVNQCKQNNLVCILEDHDTTGYGDTEYAADAKSLDDAVQFWKSVGSAIKGQEDYVMINLGNEPYGNNTAAQWTAGTKSAIKQMRDAGFKHTLVVTAPNWGQDWQGVMKNNAKSVYQQDSNVLFDVHMYGVYSSASTVKSYIDSFVNQGLPLMVGEFGNKHSDGIPDAATIMSYTKEKGVGLLAWSWCGNTDGVEYLDLVNNWNAGSLSSWGNMFINGTNGLKQRGVEKAGIYGGGSNVGGGDTTDDGYPICSSSSVDPDGDGWGWENNQSCKVVNTTGGTGNTGNTGTTDDGYPVCSSSSVDPDGDGWGWENNQSCKVVSNSGNTGSDSGNSGSDSGNTGNTGDGNYPICSSSSVDPDGDGWGWENNQSCKVASNSGNSGNSGSTTSPDGYPYCSSSSVDPDGDGWGWENNQSCKVR</sequence>
<dbReference type="Gene3D" id="2.30.32.30">
    <property type="entry name" value="CBM10"/>
    <property type="match status" value="4"/>
</dbReference>
<name>A0A7K1J5Z3_9BIFI</name>
<feature type="domain" description="CBM10" evidence="7">
    <location>
        <begin position="408"/>
        <end position="444"/>
    </location>
</feature>
<evidence type="ECO:0000256" key="5">
    <source>
        <dbReference type="RuleBase" id="RU361153"/>
    </source>
</evidence>
<evidence type="ECO:0000313" key="9">
    <source>
        <dbReference type="Proteomes" id="UP000487882"/>
    </source>
</evidence>
<comment type="catalytic activity">
    <reaction evidence="1">
        <text>Endohydrolysis of (1-&gt;4)-beta-D-glucosidic linkages in cellulose, lichenin and cereal beta-D-glucans.</text>
        <dbReference type="EC" id="3.2.1.4"/>
    </reaction>
</comment>
<keyword evidence="9" id="KW-1185">Reference proteome</keyword>
<dbReference type="AlphaFoldDB" id="A0A7K1J5Z3"/>
<feature type="compositionally biased region" description="Low complexity" evidence="6">
    <location>
        <begin position="499"/>
        <end position="512"/>
    </location>
</feature>
<feature type="compositionally biased region" description="Low complexity" evidence="6">
    <location>
        <begin position="445"/>
        <end position="471"/>
    </location>
</feature>
<dbReference type="PANTHER" id="PTHR34142">
    <property type="entry name" value="ENDO-BETA-1,4-GLUCANASE A"/>
    <property type="match status" value="1"/>
</dbReference>
<dbReference type="Gene3D" id="3.20.20.80">
    <property type="entry name" value="Glycosidases"/>
    <property type="match status" value="1"/>
</dbReference>
<evidence type="ECO:0000256" key="4">
    <source>
        <dbReference type="ARBA" id="ARBA00023295"/>
    </source>
</evidence>
<evidence type="ECO:0000256" key="1">
    <source>
        <dbReference type="ARBA" id="ARBA00000966"/>
    </source>
</evidence>
<feature type="domain" description="CBM10" evidence="7">
    <location>
        <begin position="365"/>
        <end position="399"/>
    </location>
</feature>
<proteinExistence type="inferred from homology"/>
<dbReference type="InterPro" id="IPR036601">
    <property type="entry name" value="CBM10_sf"/>
</dbReference>
<dbReference type="Pfam" id="PF02013">
    <property type="entry name" value="CBM_10"/>
    <property type="match status" value="4"/>
</dbReference>
<evidence type="ECO:0000256" key="2">
    <source>
        <dbReference type="ARBA" id="ARBA00012601"/>
    </source>
</evidence>
<dbReference type="InterPro" id="IPR018087">
    <property type="entry name" value="Glyco_hydro_5_CS"/>
</dbReference>
<accession>A0A7K1J5Z3</accession>
<dbReference type="InterPro" id="IPR002883">
    <property type="entry name" value="CBM10/Dockerin_dom"/>
</dbReference>